<keyword evidence="1" id="KW-0902">Two-component regulatory system</keyword>
<reference evidence="4 5" key="1">
    <citation type="journal article" date="2011" name="Stand. Genomic Sci.">
        <title>Complete genome sequence of Parvibaculum lavamentivorans type strain (DS-1(T)).</title>
        <authorList>
            <person name="Schleheck D."/>
            <person name="Weiss M."/>
            <person name="Pitluck S."/>
            <person name="Bruce D."/>
            <person name="Land M.L."/>
            <person name="Han S."/>
            <person name="Saunders E."/>
            <person name="Tapia R."/>
            <person name="Detter C."/>
            <person name="Brettin T."/>
            <person name="Han J."/>
            <person name="Woyke T."/>
            <person name="Goodwin L."/>
            <person name="Pennacchio L."/>
            <person name="Nolan M."/>
            <person name="Cook A.M."/>
            <person name="Kjelleberg S."/>
            <person name="Thomas T."/>
        </authorList>
    </citation>
    <scope>NUCLEOTIDE SEQUENCE [LARGE SCALE GENOMIC DNA]</scope>
    <source>
        <strain evidence="5">DS-1 / DSM 13023 / NCIMB 13966</strain>
    </source>
</reference>
<gene>
    <name evidence="4" type="ordered locus">Plav_2517</name>
</gene>
<dbReference type="InterPro" id="IPR008207">
    <property type="entry name" value="Sig_transdc_His_kin_Hpt_dom"/>
</dbReference>
<dbReference type="GO" id="GO:0000160">
    <property type="term" value="P:phosphorelay signal transduction system"/>
    <property type="evidence" value="ECO:0007669"/>
    <property type="project" value="UniProtKB-KW"/>
</dbReference>
<dbReference type="eggNOG" id="COG2198">
    <property type="taxonomic scope" value="Bacteria"/>
</dbReference>
<dbReference type="OrthoDB" id="8454588at2"/>
<dbReference type="RefSeq" id="WP_012111437.1">
    <property type="nucleotide sequence ID" value="NC_009719.1"/>
</dbReference>
<dbReference type="GO" id="GO:0004672">
    <property type="term" value="F:protein kinase activity"/>
    <property type="evidence" value="ECO:0007669"/>
    <property type="project" value="UniProtKB-ARBA"/>
</dbReference>
<proteinExistence type="predicted"/>
<dbReference type="Pfam" id="PF01627">
    <property type="entry name" value="Hpt"/>
    <property type="match status" value="1"/>
</dbReference>
<dbReference type="SUPFAM" id="SSF47226">
    <property type="entry name" value="Histidine-containing phosphotransfer domain, HPT domain"/>
    <property type="match status" value="1"/>
</dbReference>
<sequence>MKTSTAQLAEHSSGVIAGPASRRPIDLVHLSKYTLGNRSLENELLGLFRTQAGVYLARLVEAADDMEWKNAAHSLKGSARGLGAWALAELAEEAEKLLAAADARPAIMDRIAAAIADVNAFIDSVAEA</sequence>
<keyword evidence="2" id="KW-0597">Phosphoprotein</keyword>
<dbReference type="AlphaFoldDB" id="A7HW43"/>
<evidence type="ECO:0000256" key="2">
    <source>
        <dbReference type="PROSITE-ProRule" id="PRU00110"/>
    </source>
</evidence>
<protein>
    <submittedName>
        <fullName evidence="4">Hpt protein</fullName>
    </submittedName>
</protein>
<organism evidence="4 5">
    <name type="scientific">Parvibaculum lavamentivorans (strain DS-1 / DSM 13023 / NCIMB 13966)</name>
    <dbReference type="NCBI Taxonomy" id="402881"/>
    <lineage>
        <taxon>Bacteria</taxon>
        <taxon>Pseudomonadati</taxon>
        <taxon>Pseudomonadota</taxon>
        <taxon>Alphaproteobacteria</taxon>
        <taxon>Hyphomicrobiales</taxon>
        <taxon>Parvibaculaceae</taxon>
        <taxon>Parvibaculum</taxon>
    </lineage>
</organism>
<dbReference type="Proteomes" id="UP000006377">
    <property type="component" value="Chromosome"/>
</dbReference>
<evidence type="ECO:0000313" key="5">
    <source>
        <dbReference type="Proteomes" id="UP000006377"/>
    </source>
</evidence>
<dbReference type="InterPro" id="IPR036641">
    <property type="entry name" value="HPT_dom_sf"/>
</dbReference>
<evidence type="ECO:0000313" key="4">
    <source>
        <dbReference type="EMBL" id="ABS64126.1"/>
    </source>
</evidence>
<evidence type="ECO:0000259" key="3">
    <source>
        <dbReference type="PROSITE" id="PS50894"/>
    </source>
</evidence>
<feature type="modified residue" description="Phosphohistidine" evidence="2">
    <location>
        <position position="73"/>
    </location>
</feature>
<evidence type="ECO:0000256" key="1">
    <source>
        <dbReference type="ARBA" id="ARBA00023012"/>
    </source>
</evidence>
<dbReference type="KEGG" id="pla:Plav_2517"/>
<dbReference type="STRING" id="402881.Plav_2517"/>
<dbReference type="Gene3D" id="1.20.120.160">
    <property type="entry name" value="HPT domain"/>
    <property type="match status" value="1"/>
</dbReference>
<keyword evidence="5" id="KW-1185">Reference proteome</keyword>
<dbReference type="HOGENOM" id="CLU_155085_0_1_5"/>
<dbReference type="EMBL" id="CP000774">
    <property type="protein sequence ID" value="ABS64126.1"/>
    <property type="molecule type" value="Genomic_DNA"/>
</dbReference>
<feature type="domain" description="HPt" evidence="3">
    <location>
        <begin position="37"/>
        <end position="128"/>
    </location>
</feature>
<accession>A7HW43</accession>
<dbReference type="PROSITE" id="PS50894">
    <property type="entry name" value="HPT"/>
    <property type="match status" value="1"/>
</dbReference>
<name>A7HW43_PARL1</name>